<evidence type="ECO:0008006" key="4">
    <source>
        <dbReference type="Google" id="ProtNLM"/>
    </source>
</evidence>
<evidence type="ECO:0000313" key="2">
    <source>
        <dbReference type="EMBL" id="TQF10905.1"/>
    </source>
</evidence>
<gene>
    <name evidence="2" type="ORF">FJV41_36985</name>
</gene>
<dbReference type="OrthoDB" id="5507207at2"/>
<feature type="signal peptide" evidence="1">
    <location>
        <begin position="1"/>
        <end position="19"/>
    </location>
</feature>
<keyword evidence="3" id="KW-1185">Reference proteome</keyword>
<dbReference type="EMBL" id="VIFM01000221">
    <property type="protein sequence ID" value="TQF10905.1"/>
    <property type="molecule type" value="Genomic_DNA"/>
</dbReference>
<reference evidence="2 3" key="1">
    <citation type="submission" date="2019-06" db="EMBL/GenBank/DDBJ databases">
        <authorList>
            <person name="Livingstone P."/>
            <person name="Whitworth D."/>
        </authorList>
    </citation>
    <scope>NUCLEOTIDE SEQUENCE [LARGE SCALE GENOMIC DNA]</scope>
    <source>
        <strain evidence="2 3">AM401</strain>
    </source>
</reference>
<sequence length="177" mass="18668">MKTQRLLAFGLLACGSALAAPAAPSSLNLKTQDRSVTVGVTDDNLSGPDIQLSFDDDADAVRGQAFGRPVNLTLENDTIRGTYGQGPVNVKVTDTNDTLDAVGTFGGKLTNFQVSPQQITGTVGACSYELLITRPHRYEGARTCGTKLDRSVSLTIPPSLADEDEELVTALSILLAQ</sequence>
<protein>
    <recommendedName>
        <fullName evidence="4">Lipoprotein</fullName>
    </recommendedName>
</protein>
<feature type="chain" id="PRO_5021820459" description="Lipoprotein" evidence="1">
    <location>
        <begin position="20"/>
        <end position="177"/>
    </location>
</feature>
<proteinExistence type="predicted"/>
<comment type="caution">
    <text evidence="2">The sequence shown here is derived from an EMBL/GenBank/DDBJ whole genome shotgun (WGS) entry which is preliminary data.</text>
</comment>
<dbReference type="AlphaFoldDB" id="A0A540WPF7"/>
<accession>A0A540WPF7</accession>
<organism evidence="2 3">
    <name type="scientific">Myxococcus llanfairpwllgwyngyllgogerychwyrndrobwllllantysiliogogogochensis</name>
    <dbReference type="NCBI Taxonomy" id="2590453"/>
    <lineage>
        <taxon>Bacteria</taxon>
        <taxon>Pseudomonadati</taxon>
        <taxon>Myxococcota</taxon>
        <taxon>Myxococcia</taxon>
        <taxon>Myxococcales</taxon>
        <taxon>Cystobacterineae</taxon>
        <taxon>Myxococcaceae</taxon>
        <taxon>Myxococcus</taxon>
    </lineage>
</organism>
<dbReference type="RefSeq" id="WP_141647310.1">
    <property type="nucleotide sequence ID" value="NZ_VIFM01000221.1"/>
</dbReference>
<evidence type="ECO:0000256" key="1">
    <source>
        <dbReference type="SAM" id="SignalP"/>
    </source>
</evidence>
<keyword evidence="1" id="KW-0732">Signal</keyword>
<name>A0A540WPF7_9BACT</name>
<dbReference type="Proteomes" id="UP000315369">
    <property type="component" value="Unassembled WGS sequence"/>
</dbReference>
<evidence type="ECO:0000313" key="3">
    <source>
        <dbReference type="Proteomes" id="UP000315369"/>
    </source>
</evidence>